<reference evidence="9" key="2">
    <citation type="submission" date="2025-08" db="UniProtKB">
        <authorList>
            <consortium name="RefSeq"/>
        </authorList>
    </citation>
    <scope>IDENTIFICATION</scope>
    <source>
        <tissue evidence="9">Leaf</tissue>
    </source>
</reference>
<dbReference type="InterPro" id="IPR036638">
    <property type="entry name" value="HLH_DNA-bd_sf"/>
</dbReference>
<protein>
    <submittedName>
        <fullName evidence="9">Transcription factor SPEECHLESS</fullName>
    </submittedName>
</protein>
<dbReference type="OrthoDB" id="675169at2759"/>
<evidence type="ECO:0000256" key="1">
    <source>
        <dbReference type="ARBA" id="ARBA00004123"/>
    </source>
</evidence>
<dbReference type="InterPro" id="IPR011598">
    <property type="entry name" value="bHLH_dom"/>
</dbReference>
<dbReference type="AlphaFoldDB" id="A0A9R0JM34"/>
<name>A0A9R0JM34_SPIOL</name>
<evidence type="ECO:0000256" key="5">
    <source>
        <dbReference type="ARBA" id="ARBA00023242"/>
    </source>
</evidence>
<dbReference type="GO" id="GO:0010374">
    <property type="term" value="P:stomatal complex development"/>
    <property type="evidence" value="ECO:0000318"/>
    <property type="project" value="GO_Central"/>
</dbReference>
<dbReference type="PANTHER" id="PTHR46684:SF4">
    <property type="entry name" value="TRANSCRIPTION FACTOR SPEECHLESS"/>
    <property type="match status" value="1"/>
</dbReference>
<keyword evidence="2" id="KW-0805">Transcription regulation</keyword>
<keyword evidence="8" id="KW-1185">Reference proteome</keyword>
<reference evidence="8" key="1">
    <citation type="journal article" date="2021" name="Nat. Commun.">
        <title>Genomic analyses provide insights into spinach domestication and the genetic basis of agronomic traits.</title>
        <authorList>
            <person name="Cai X."/>
            <person name="Sun X."/>
            <person name="Xu C."/>
            <person name="Sun H."/>
            <person name="Wang X."/>
            <person name="Ge C."/>
            <person name="Zhang Z."/>
            <person name="Wang Q."/>
            <person name="Fei Z."/>
            <person name="Jiao C."/>
            <person name="Wang Q."/>
        </authorList>
    </citation>
    <scope>NUCLEOTIDE SEQUENCE [LARGE SCALE GENOMIC DNA]</scope>
    <source>
        <strain evidence="8">cv. Varoflay</strain>
    </source>
</reference>
<sequence length="354" mass="38807">MGDSISNFFEDQDLGDSGFSGLPASPDDLFSIFDALEGLKEAATTASGGANNNEVTTKRSFMSFQDLSETELDALEAELGDNNEQPKSKKAKRTVLEEKETGEGDGDDDGSKVSHITVERNRRKQMNDHLSVLRSLMPCFYVKRGDQASIIGGVVDYITELQHLLQALEAKKQRKVYNEVLSPRIVSSPRVISSPRLSPQVLSPRKPPLSPRINLPISPRTPQPSSPYRPRINIPSTMATPIDLSPSSSSSSINDCFSNELVANSRSPMAEVEVKFSGPNLLLKTVSPRIPGQVVKIISTLEELSLEILHINIITVEDTMLNSFTIKIGIECQLSADELAHQIQQTFCSTPLLN</sequence>
<dbReference type="GO" id="GO:0046983">
    <property type="term" value="F:protein dimerization activity"/>
    <property type="evidence" value="ECO:0007669"/>
    <property type="project" value="InterPro"/>
</dbReference>
<evidence type="ECO:0000313" key="8">
    <source>
        <dbReference type="Proteomes" id="UP000813463"/>
    </source>
</evidence>
<gene>
    <name evidence="9" type="primary">LOC110779487</name>
</gene>
<dbReference type="Proteomes" id="UP000813463">
    <property type="component" value="Chromosome 3"/>
</dbReference>
<dbReference type="Pfam" id="PF00010">
    <property type="entry name" value="HLH"/>
    <property type="match status" value="1"/>
</dbReference>
<dbReference type="SUPFAM" id="SSF47459">
    <property type="entry name" value="HLH, helix-loop-helix DNA-binding domain"/>
    <property type="match status" value="1"/>
</dbReference>
<dbReference type="GO" id="GO:0005634">
    <property type="term" value="C:nucleus"/>
    <property type="evidence" value="ECO:0000318"/>
    <property type="project" value="GO_Central"/>
</dbReference>
<dbReference type="CDD" id="cd11448">
    <property type="entry name" value="bHLH_AtFAMA_like"/>
    <property type="match status" value="1"/>
</dbReference>
<dbReference type="GO" id="GO:0003700">
    <property type="term" value="F:DNA-binding transcription factor activity"/>
    <property type="evidence" value="ECO:0007669"/>
    <property type="project" value="InterPro"/>
</dbReference>
<dbReference type="GeneID" id="110779487"/>
<organism evidence="8 9">
    <name type="scientific">Spinacia oleracea</name>
    <name type="common">Spinach</name>
    <dbReference type="NCBI Taxonomy" id="3562"/>
    <lineage>
        <taxon>Eukaryota</taxon>
        <taxon>Viridiplantae</taxon>
        <taxon>Streptophyta</taxon>
        <taxon>Embryophyta</taxon>
        <taxon>Tracheophyta</taxon>
        <taxon>Spermatophyta</taxon>
        <taxon>Magnoliopsida</taxon>
        <taxon>eudicotyledons</taxon>
        <taxon>Gunneridae</taxon>
        <taxon>Pentapetalae</taxon>
        <taxon>Caryophyllales</taxon>
        <taxon>Chenopodiaceae</taxon>
        <taxon>Chenopodioideae</taxon>
        <taxon>Anserineae</taxon>
        <taxon>Spinacia</taxon>
    </lineage>
</organism>
<dbReference type="PROSITE" id="PS50888">
    <property type="entry name" value="BHLH"/>
    <property type="match status" value="1"/>
</dbReference>
<dbReference type="GO" id="GO:0010052">
    <property type="term" value="P:guard cell differentiation"/>
    <property type="evidence" value="ECO:0007669"/>
    <property type="project" value="InterPro"/>
</dbReference>
<evidence type="ECO:0000256" key="6">
    <source>
        <dbReference type="SAM" id="MobiDB-lite"/>
    </source>
</evidence>
<feature type="region of interest" description="Disordered" evidence="6">
    <location>
        <begin position="77"/>
        <end position="113"/>
    </location>
</feature>
<evidence type="ECO:0000256" key="4">
    <source>
        <dbReference type="ARBA" id="ARBA00023163"/>
    </source>
</evidence>
<evidence type="ECO:0000259" key="7">
    <source>
        <dbReference type="PROSITE" id="PS50888"/>
    </source>
</evidence>
<keyword evidence="5" id="KW-0539">Nucleus</keyword>
<evidence type="ECO:0000256" key="2">
    <source>
        <dbReference type="ARBA" id="ARBA00023015"/>
    </source>
</evidence>
<keyword evidence="3" id="KW-0238">DNA-binding</keyword>
<dbReference type="RefSeq" id="XP_021839694.1">
    <property type="nucleotide sequence ID" value="XM_021984002.2"/>
</dbReference>
<feature type="domain" description="BHLH" evidence="7">
    <location>
        <begin position="110"/>
        <end position="161"/>
    </location>
</feature>
<dbReference type="SMART" id="SM00353">
    <property type="entry name" value="HLH"/>
    <property type="match status" value="1"/>
</dbReference>
<proteinExistence type="predicted"/>
<evidence type="ECO:0000313" key="9">
    <source>
        <dbReference type="RefSeq" id="XP_021839694.1"/>
    </source>
</evidence>
<evidence type="ECO:0000256" key="3">
    <source>
        <dbReference type="ARBA" id="ARBA00023125"/>
    </source>
</evidence>
<dbReference type="GO" id="GO:0045893">
    <property type="term" value="P:positive regulation of DNA-templated transcription"/>
    <property type="evidence" value="ECO:0000318"/>
    <property type="project" value="GO_Central"/>
</dbReference>
<keyword evidence="4" id="KW-0804">Transcription</keyword>
<comment type="subcellular location">
    <subcellularLocation>
        <location evidence="1">Nucleus</location>
    </subcellularLocation>
</comment>
<dbReference type="KEGG" id="soe:110779487"/>
<dbReference type="GO" id="GO:0003677">
    <property type="term" value="F:DNA binding"/>
    <property type="evidence" value="ECO:0007669"/>
    <property type="project" value="UniProtKB-KW"/>
</dbReference>
<accession>A0A9R0JM34</accession>
<dbReference type="InterPro" id="IPR044283">
    <property type="entry name" value="FAMA/SPEECHLESS/MUTE-like"/>
</dbReference>
<dbReference type="PANTHER" id="PTHR46684">
    <property type="entry name" value="TRANSCRIPTION FACTOR FAMA"/>
    <property type="match status" value="1"/>
</dbReference>
<dbReference type="Gene3D" id="4.10.280.10">
    <property type="entry name" value="Helix-loop-helix DNA-binding domain"/>
    <property type="match status" value="1"/>
</dbReference>
<feature type="region of interest" description="Disordered" evidence="6">
    <location>
        <begin position="193"/>
        <end position="228"/>
    </location>
</feature>
<feature type="region of interest" description="Disordered" evidence="6">
    <location>
        <begin position="1"/>
        <end position="21"/>
    </location>
</feature>